<keyword evidence="3" id="KW-1185">Reference proteome</keyword>
<accession>A0ABY9JSJ7</accession>
<dbReference type="PANTHER" id="PTHR43130">
    <property type="entry name" value="ARAC-FAMILY TRANSCRIPTIONAL REGULATOR"/>
    <property type="match status" value="1"/>
</dbReference>
<dbReference type="PANTHER" id="PTHR43130:SF3">
    <property type="entry name" value="HTH-TYPE TRANSCRIPTIONAL REGULATOR RV1931C"/>
    <property type="match status" value="1"/>
</dbReference>
<evidence type="ECO:0000259" key="1">
    <source>
        <dbReference type="Pfam" id="PF01965"/>
    </source>
</evidence>
<feature type="domain" description="DJ-1/PfpI" evidence="1">
    <location>
        <begin position="5"/>
        <end position="165"/>
    </location>
</feature>
<name>A0ABY9JSJ7_9BACI</name>
<dbReference type="Gene3D" id="3.40.50.880">
    <property type="match status" value="1"/>
</dbReference>
<dbReference type="InterPro" id="IPR052158">
    <property type="entry name" value="INH-QAR"/>
</dbReference>
<dbReference type="EMBL" id="CP129013">
    <property type="protein sequence ID" value="WLR41385.1"/>
    <property type="molecule type" value="Genomic_DNA"/>
</dbReference>
<evidence type="ECO:0000313" key="3">
    <source>
        <dbReference type="Proteomes" id="UP001197974"/>
    </source>
</evidence>
<gene>
    <name evidence="2" type="ORF">LC087_10730</name>
</gene>
<reference evidence="2 3" key="1">
    <citation type="submission" date="2023-06" db="EMBL/GenBank/DDBJ databases">
        <title>Five Gram-positive bacteria isolated from mangrove sediments in Shenzhen, Guangdong, China.</title>
        <authorList>
            <person name="Yu S."/>
            <person name="Zheng W."/>
            <person name="Huang Y."/>
        </authorList>
    </citation>
    <scope>NUCLEOTIDE SEQUENCE [LARGE SCALE GENOMIC DNA]</scope>
    <source>
        <strain evidence="2 3">SaN35-3</strain>
    </source>
</reference>
<sequence>MNIGFILYDEITALDFFGFYNVITALKEDQICEDVNWKVCAFNESIKDEFGLKITVDKVKPDLSQFDAIFIPGGSGTRKYAKDKGFISWLRTAEEVPYKISVCTGSILLGAAGLLQGKKATTHPHYLNWLVPLCEEVVEERIVRDGDVITGGGVSTSIDLGLYFLQLIKGEEVVRKVQNYIDYPYYPSIK</sequence>
<dbReference type="GO" id="GO:0016829">
    <property type="term" value="F:lyase activity"/>
    <property type="evidence" value="ECO:0007669"/>
    <property type="project" value="UniProtKB-KW"/>
</dbReference>
<dbReference type="InterPro" id="IPR002818">
    <property type="entry name" value="DJ-1/PfpI"/>
</dbReference>
<dbReference type="SUPFAM" id="SSF52317">
    <property type="entry name" value="Class I glutamine amidotransferase-like"/>
    <property type="match status" value="1"/>
</dbReference>
<keyword evidence="2" id="KW-0456">Lyase</keyword>
<evidence type="ECO:0000313" key="2">
    <source>
        <dbReference type="EMBL" id="WLR41385.1"/>
    </source>
</evidence>
<proteinExistence type="predicted"/>
<dbReference type="CDD" id="cd03139">
    <property type="entry name" value="GATase1_PfpI_2"/>
    <property type="match status" value="1"/>
</dbReference>
<dbReference type="EC" id="4.2.1.-" evidence="2"/>
<dbReference type="Pfam" id="PF01965">
    <property type="entry name" value="DJ-1_PfpI"/>
    <property type="match status" value="1"/>
</dbReference>
<organism evidence="2 3">
    <name type="scientific">Bacillus carboniphilus</name>
    <dbReference type="NCBI Taxonomy" id="86663"/>
    <lineage>
        <taxon>Bacteria</taxon>
        <taxon>Bacillati</taxon>
        <taxon>Bacillota</taxon>
        <taxon>Bacilli</taxon>
        <taxon>Bacillales</taxon>
        <taxon>Bacillaceae</taxon>
        <taxon>Bacillus</taxon>
    </lineage>
</organism>
<dbReference type="InterPro" id="IPR029062">
    <property type="entry name" value="Class_I_gatase-like"/>
</dbReference>
<dbReference type="Proteomes" id="UP001197974">
    <property type="component" value="Chromosome"/>
</dbReference>
<protein>
    <submittedName>
        <fullName evidence="2">DJ-1/PfpI family protein</fullName>
        <ecNumber evidence="2">4.2.1.-</ecNumber>
    </submittedName>
</protein>
<dbReference type="RefSeq" id="WP_226541165.1">
    <property type="nucleotide sequence ID" value="NZ_CP129013.1"/>
</dbReference>